<evidence type="ECO:0000256" key="2">
    <source>
        <dbReference type="RuleBase" id="RU004135"/>
    </source>
</evidence>
<dbReference type="InterPro" id="IPR005761">
    <property type="entry name" value="UDP-N-AcMur-Glu-dNH2Pim_ligase"/>
</dbReference>
<dbReference type="InterPro" id="IPR036615">
    <property type="entry name" value="Mur_ligase_C_dom_sf"/>
</dbReference>
<evidence type="ECO:0008006" key="8">
    <source>
        <dbReference type="Google" id="ProtNLM"/>
    </source>
</evidence>
<keyword evidence="2" id="KW-0132">Cell division</keyword>
<dbReference type="NCBIfam" id="NF001126">
    <property type="entry name" value="PRK00139.1-4"/>
    <property type="match status" value="1"/>
</dbReference>
<dbReference type="Gene3D" id="3.90.190.20">
    <property type="entry name" value="Mur ligase, C-terminal domain"/>
    <property type="match status" value="1"/>
</dbReference>
<evidence type="ECO:0000313" key="7">
    <source>
        <dbReference type="Proteomes" id="UP000176339"/>
    </source>
</evidence>
<dbReference type="GO" id="GO:0005524">
    <property type="term" value="F:ATP binding"/>
    <property type="evidence" value="ECO:0007669"/>
    <property type="project" value="InterPro"/>
</dbReference>
<dbReference type="Pfam" id="PF02875">
    <property type="entry name" value="Mur_ligase_C"/>
    <property type="match status" value="1"/>
</dbReference>
<dbReference type="GO" id="GO:0051301">
    <property type="term" value="P:cell division"/>
    <property type="evidence" value="ECO:0007669"/>
    <property type="project" value="UniProtKB-KW"/>
</dbReference>
<dbReference type="InterPro" id="IPR004101">
    <property type="entry name" value="Mur_ligase_C"/>
</dbReference>
<dbReference type="PANTHER" id="PTHR23135">
    <property type="entry name" value="MUR LIGASE FAMILY MEMBER"/>
    <property type="match status" value="1"/>
</dbReference>
<organism evidence="6 7">
    <name type="scientific">Candidatus Doudnabacteria bacterium RIFCSPHIGHO2_01_FULL_49_9</name>
    <dbReference type="NCBI Taxonomy" id="1817827"/>
    <lineage>
        <taxon>Bacteria</taxon>
        <taxon>Candidatus Doudnaibacteriota</taxon>
    </lineage>
</organism>
<evidence type="ECO:0000259" key="5">
    <source>
        <dbReference type="Pfam" id="PF08245"/>
    </source>
</evidence>
<dbReference type="EMBL" id="MFEN01000069">
    <property type="protein sequence ID" value="OGE82534.1"/>
    <property type="molecule type" value="Genomic_DNA"/>
</dbReference>
<name>A0A1F5NY48_9BACT</name>
<sequence>MDFFRRLLGQRVLNYYHLATAIAANIVYGFPSRKLRVIGVTGTDGKTTTVNMIASILENAGEKVAFLSTINAKLGNKFLDTGPHTTTPSPFFLQKFLSQSVRAGLRFAVLEVTSHSLDQFRTWGIRFETAVLTNISHEHLDYHKDLASYMAAKARLFGNVEYRILNMEDSSFDFFSTHGKGELLTYGLNSKAVVWANNPSEELTETEFTAHTPRGEYKIKLHLPGKFNVYNALAAIVVGQVYKIPADKIKQGLSEIKGIAGRLEMVGERVMVDFAHTPNALEKLLEFLRPKVSGKIILIFGSAGERDKTKRPLMGAVADKYADLIILTREDNRGERVEEICEQIAAGINEKQKDKDYFIILDRREAIGAALKQAQGANDFVIISGKGHEQSLNIDGKETPWDDRRVVREILNKV</sequence>
<dbReference type="Proteomes" id="UP000176339">
    <property type="component" value="Unassembled WGS sequence"/>
</dbReference>
<proteinExistence type="inferred from homology"/>
<dbReference type="GO" id="GO:0008360">
    <property type="term" value="P:regulation of cell shape"/>
    <property type="evidence" value="ECO:0007669"/>
    <property type="project" value="UniProtKB-KW"/>
</dbReference>
<keyword evidence="3" id="KW-0812">Transmembrane</keyword>
<accession>A0A1F5NY48</accession>
<comment type="caution">
    <text evidence="6">The sequence shown here is derived from an EMBL/GenBank/DDBJ whole genome shotgun (WGS) entry which is preliminary data.</text>
</comment>
<keyword evidence="2" id="KW-0573">Peptidoglycan synthesis</keyword>
<dbReference type="Pfam" id="PF08245">
    <property type="entry name" value="Mur_ligase_M"/>
    <property type="match status" value="1"/>
</dbReference>
<dbReference type="SUPFAM" id="SSF53244">
    <property type="entry name" value="MurD-like peptide ligases, peptide-binding domain"/>
    <property type="match status" value="1"/>
</dbReference>
<dbReference type="GO" id="GO:0016881">
    <property type="term" value="F:acid-amino acid ligase activity"/>
    <property type="evidence" value="ECO:0007669"/>
    <property type="project" value="InterPro"/>
</dbReference>
<dbReference type="GO" id="GO:0009252">
    <property type="term" value="P:peptidoglycan biosynthetic process"/>
    <property type="evidence" value="ECO:0007669"/>
    <property type="project" value="UniProtKB-UniPathway"/>
</dbReference>
<dbReference type="SUPFAM" id="SSF53623">
    <property type="entry name" value="MurD-like peptide ligases, catalytic domain"/>
    <property type="match status" value="1"/>
</dbReference>
<dbReference type="CDD" id="cd01983">
    <property type="entry name" value="SIMIBI"/>
    <property type="match status" value="1"/>
</dbReference>
<dbReference type="NCBIfam" id="TIGR01085">
    <property type="entry name" value="murE"/>
    <property type="match status" value="1"/>
</dbReference>
<comment type="pathway">
    <text evidence="2">Cell wall biogenesis; peptidoglycan biosynthesis.</text>
</comment>
<dbReference type="InterPro" id="IPR036565">
    <property type="entry name" value="Mur-like_cat_sf"/>
</dbReference>
<keyword evidence="2" id="KW-0961">Cell wall biogenesis/degradation</keyword>
<dbReference type="AlphaFoldDB" id="A0A1F5NY48"/>
<feature type="transmembrane region" description="Helical" evidence="3">
    <location>
        <begin position="12"/>
        <end position="30"/>
    </location>
</feature>
<reference evidence="6 7" key="1">
    <citation type="journal article" date="2016" name="Nat. Commun.">
        <title>Thousands of microbial genomes shed light on interconnected biogeochemical processes in an aquifer system.</title>
        <authorList>
            <person name="Anantharaman K."/>
            <person name="Brown C.T."/>
            <person name="Hug L.A."/>
            <person name="Sharon I."/>
            <person name="Castelle C.J."/>
            <person name="Probst A.J."/>
            <person name="Thomas B.C."/>
            <person name="Singh A."/>
            <person name="Wilkins M.J."/>
            <person name="Karaoz U."/>
            <person name="Brodie E.L."/>
            <person name="Williams K.H."/>
            <person name="Hubbard S.S."/>
            <person name="Banfield J.F."/>
        </authorList>
    </citation>
    <scope>NUCLEOTIDE SEQUENCE [LARGE SCALE GENOMIC DNA]</scope>
</reference>
<gene>
    <name evidence="6" type="ORF">A2846_02900</name>
</gene>
<evidence type="ECO:0000256" key="1">
    <source>
        <dbReference type="ARBA" id="ARBA00005898"/>
    </source>
</evidence>
<evidence type="ECO:0000313" key="6">
    <source>
        <dbReference type="EMBL" id="OGE82534.1"/>
    </source>
</evidence>
<protein>
    <recommendedName>
        <fullName evidence="8">UDP-N-acetylmuramyl-tripeptide synthetase</fullName>
    </recommendedName>
</protein>
<dbReference type="InterPro" id="IPR013221">
    <property type="entry name" value="Mur_ligase_cen"/>
</dbReference>
<feature type="domain" description="Mur ligase C-terminal" evidence="4">
    <location>
        <begin position="261"/>
        <end position="387"/>
    </location>
</feature>
<dbReference type="PANTHER" id="PTHR23135:SF4">
    <property type="entry name" value="UDP-N-ACETYLMURAMOYL-L-ALANYL-D-GLUTAMATE--2,6-DIAMINOPIMELATE LIGASE MURE HOMOLOG, CHLOROPLASTIC"/>
    <property type="match status" value="1"/>
</dbReference>
<evidence type="ECO:0000259" key="4">
    <source>
        <dbReference type="Pfam" id="PF02875"/>
    </source>
</evidence>
<feature type="domain" description="Mur ligase central" evidence="5">
    <location>
        <begin position="40"/>
        <end position="238"/>
    </location>
</feature>
<keyword evidence="2" id="KW-0131">Cell cycle</keyword>
<dbReference type="GO" id="GO:0005737">
    <property type="term" value="C:cytoplasm"/>
    <property type="evidence" value="ECO:0007669"/>
    <property type="project" value="UniProtKB-SubCell"/>
</dbReference>
<comment type="similarity">
    <text evidence="1">Belongs to the MurCDEF family. MurE subfamily.</text>
</comment>
<dbReference type="UniPathway" id="UPA00219"/>
<keyword evidence="3" id="KW-1133">Transmembrane helix</keyword>
<dbReference type="Gene3D" id="3.40.1190.10">
    <property type="entry name" value="Mur-like, catalytic domain"/>
    <property type="match status" value="1"/>
</dbReference>
<keyword evidence="3" id="KW-0472">Membrane</keyword>
<keyword evidence="2" id="KW-0133">Cell shape</keyword>
<evidence type="ECO:0000256" key="3">
    <source>
        <dbReference type="SAM" id="Phobius"/>
    </source>
</evidence>
<dbReference type="GO" id="GO:0071555">
    <property type="term" value="P:cell wall organization"/>
    <property type="evidence" value="ECO:0007669"/>
    <property type="project" value="UniProtKB-KW"/>
</dbReference>
<comment type="subcellular location">
    <subcellularLocation>
        <location evidence="2">Cytoplasm</location>
    </subcellularLocation>
</comment>